<dbReference type="VEuPathDB" id="ToxoDB:LOC113147550"/>
<protein>
    <recommendedName>
        <fullName evidence="5">Transmembrane protein</fullName>
    </recommendedName>
</protein>
<keyword evidence="4" id="KW-1185">Reference proteome</keyword>
<evidence type="ECO:0000313" key="4">
    <source>
        <dbReference type="Proteomes" id="UP000095192"/>
    </source>
</evidence>
<feature type="transmembrane region" description="Helical" evidence="2">
    <location>
        <begin position="132"/>
        <end position="152"/>
    </location>
</feature>
<keyword evidence="2" id="KW-1133">Transmembrane helix</keyword>
<evidence type="ECO:0000256" key="1">
    <source>
        <dbReference type="SAM" id="MobiDB-lite"/>
    </source>
</evidence>
<feature type="compositionally biased region" description="Polar residues" evidence="1">
    <location>
        <begin position="288"/>
        <end position="304"/>
    </location>
</feature>
<accession>A0A1D3CRD0</accession>
<proteinExistence type="predicted"/>
<name>A0A1D3CRD0_9EIME</name>
<dbReference type="VEuPathDB" id="ToxoDB:cyc_00694"/>
<feature type="compositionally biased region" description="Polar residues" evidence="1">
    <location>
        <begin position="224"/>
        <end position="245"/>
    </location>
</feature>
<feature type="compositionally biased region" description="Low complexity" evidence="1">
    <location>
        <begin position="255"/>
        <end position="264"/>
    </location>
</feature>
<keyword evidence="2" id="KW-0472">Membrane</keyword>
<keyword evidence="2" id="KW-0812">Transmembrane</keyword>
<sequence>MGPLEEQTGLLAGSTHSHLLGGPPPVGLAGPRELPMILPQGEAADPLYQRLLQNTQLMEEAKREKIWKDIKSVRAVAQQLIARGLEPSEKNLRMAGVSTNKQRRLAWFLGIPFKSEKEIQKEEAALKAKQRVIFWSVTSCVLLALVAAFYWFRGKVTRSLRRMRHLYKEAYLHRLQKKAERLRGHKTTDRTERGETRGKERQGALKVLRLNTGKSTEYGVHRGPSSSSNATNDQYMRGKTSNTRGTAAKLHSHSGRFPSSSRSSYADPEEGLWEDQSGAAPTAAVAASQQFSCAAVRSSHSSALSREEWQDVEEEPLLEKHNRGHSP</sequence>
<organism evidence="3 4">
    <name type="scientific">Cyclospora cayetanensis</name>
    <dbReference type="NCBI Taxonomy" id="88456"/>
    <lineage>
        <taxon>Eukaryota</taxon>
        <taxon>Sar</taxon>
        <taxon>Alveolata</taxon>
        <taxon>Apicomplexa</taxon>
        <taxon>Conoidasida</taxon>
        <taxon>Coccidia</taxon>
        <taxon>Eucoccidiorida</taxon>
        <taxon>Eimeriorina</taxon>
        <taxon>Eimeriidae</taxon>
        <taxon>Cyclospora</taxon>
    </lineage>
</organism>
<dbReference type="EMBL" id="JROU02002250">
    <property type="protein sequence ID" value="OEH73733.1"/>
    <property type="molecule type" value="Genomic_DNA"/>
</dbReference>
<reference evidence="3 4" key="1">
    <citation type="journal article" date="2016" name="BMC Genomics">
        <title>Comparative genomics reveals Cyclospora cayetanensis possesses coccidia-like metabolism and invasion components but unique surface antigens.</title>
        <authorList>
            <person name="Liu S."/>
            <person name="Wang L."/>
            <person name="Zheng H."/>
            <person name="Xu Z."/>
            <person name="Roellig D.M."/>
            <person name="Li N."/>
            <person name="Frace M.A."/>
            <person name="Tang K."/>
            <person name="Arrowood M.J."/>
            <person name="Moss D.M."/>
            <person name="Zhang L."/>
            <person name="Feng Y."/>
            <person name="Xiao L."/>
        </authorList>
    </citation>
    <scope>NUCLEOTIDE SEQUENCE [LARGE SCALE GENOMIC DNA]</scope>
    <source>
        <strain evidence="3 4">CHN_HEN01</strain>
    </source>
</reference>
<evidence type="ECO:0000313" key="3">
    <source>
        <dbReference type="EMBL" id="OEH73733.1"/>
    </source>
</evidence>
<evidence type="ECO:0008006" key="5">
    <source>
        <dbReference type="Google" id="ProtNLM"/>
    </source>
</evidence>
<comment type="caution">
    <text evidence="3">The sequence shown here is derived from an EMBL/GenBank/DDBJ whole genome shotgun (WGS) entry which is preliminary data.</text>
</comment>
<feature type="region of interest" description="Disordered" evidence="1">
    <location>
        <begin position="216"/>
        <end position="327"/>
    </location>
</feature>
<dbReference type="AlphaFoldDB" id="A0A1D3CRD0"/>
<evidence type="ECO:0000256" key="2">
    <source>
        <dbReference type="SAM" id="Phobius"/>
    </source>
</evidence>
<dbReference type="Proteomes" id="UP000095192">
    <property type="component" value="Unassembled WGS sequence"/>
</dbReference>
<dbReference type="InParanoid" id="A0A1D3CRD0"/>
<feature type="region of interest" description="Disordered" evidence="1">
    <location>
        <begin position="182"/>
        <end position="201"/>
    </location>
</feature>
<gene>
    <name evidence="3" type="ORF">cyc_00694</name>
</gene>